<comment type="caution">
    <text evidence="4">The sequence shown here is derived from an EMBL/GenBank/DDBJ whole genome shotgun (WGS) entry which is preliminary data.</text>
</comment>
<evidence type="ECO:0000313" key="5">
    <source>
        <dbReference type="Proteomes" id="UP000316882"/>
    </source>
</evidence>
<evidence type="ECO:0000313" key="4">
    <source>
        <dbReference type="EMBL" id="GEB31406.1"/>
    </source>
</evidence>
<dbReference type="PANTHER" id="PTHR43479:SF11">
    <property type="entry name" value="ACREF_ENVCD OPERON REPRESSOR-RELATED"/>
    <property type="match status" value="1"/>
</dbReference>
<keyword evidence="5" id="KW-1185">Reference proteome</keyword>
<dbReference type="Gene3D" id="1.10.357.10">
    <property type="entry name" value="Tetracycline Repressor, domain 2"/>
    <property type="match status" value="1"/>
</dbReference>
<dbReference type="AlphaFoldDB" id="A0A4Y3PHJ3"/>
<dbReference type="RefSeq" id="WP_122965667.1">
    <property type="nucleotide sequence ID" value="NZ_BJMH01000004.1"/>
</dbReference>
<dbReference type="InterPro" id="IPR050624">
    <property type="entry name" value="HTH-type_Tx_Regulator"/>
</dbReference>
<dbReference type="GO" id="GO:0003677">
    <property type="term" value="F:DNA binding"/>
    <property type="evidence" value="ECO:0007669"/>
    <property type="project" value="UniProtKB-UniRule"/>
</dbReference>
<dbReference type="PROSITE" id="PS50977">
    <property type="entry name" value="HTH_TETR_2"/>
    <property type="match status" value="1"/>
</dbReference>
<dbReference type="PRINTS" id="PR00455">
    <property type="entry name" value="HTHTETR"/>
</dbReference>
<sequence>MKVSKAQQRQETIAKLLEIAREHFSTQGYAHAATEDMVKEAGLTRGALYHHFGNKEGLFRAVLESVQKEIAEQVETEAAKSQDPWEQLLNGCRAFVTSAVEHRNRRILLIDGPSVLGWEAWRKMDEEHSMQLLQAQLQSMAEQGYLAAVPIEALTHLLSGAMNEAALWIAQMPDQAHSLEQMTRAMTLMLEGYRVK</sequence>
<feature type="DNA-binding region" description="H-T-H motif" evidence="2">
    <location>
        <begin position="33"/>
        <end position="52"/>
    </location>
</feature>
<dbReference type="EMBL" id="BJMH01000004">
    <property type="protein sequence ID" value="GEB31406.1"/>
    <property type="molecule type" value="Genomic_DNA"/>
</dbReference>
<dbReference type="Pfam" id="PF21351">
    <property type="entry name" value="TetR_C_41"/>
    <property type="match status" value="1"/>
</dbReference>
<dbReference type="Pfam" id="PF00440">
    <property type="entry name" value="TetR_N"/>
    <property type="match status" value="1"/>
</dbReference>
<feature type="domain" description="HTH tetR-type" evidence="3">
    <location>
        <begin position="10"/>
        <end position="70"/>
    </location>
</feature>
<dbReference type="InterPro" id="IPR001647">
    <property type="entry name" value="HTH_TetR"/>
</dbReference>
<proteinExistence type="predicted"/>
<keyword evidence="1 2" id="KW-0238">DNA-binding</keyword>
<gene>
    <name evidence="4" type="ORF">BPA01_09860</name>
</gene>
<dbReference type="InterPro" id="IPR049484">
    <property type="entry name" value="Rv0078-like_C"/>
</dbReference>
<evidence type="ECO:0000256" key="2">
    <source>
        <dbReference type="PROSITE-ProRule" id="PRU00335"/>
    </source>
</evidence>
<dbReference type="InterPro" id="IPR009057">
    <property type="entry name" value="Homeodomain-like_sf"/>
</dbReference>
<reference evidence="4 5" key="1">
    <citation type="submission" date="2019-06" db="EMBL/GenBank/DDBJ databases">
        <title>Whole genome shotgun sequence of Brevibacillus parabrevis NBRC 12334.</title>
        <authorList>
            <person name="Hosoyama A."/>
            <person name="Uohara A."/>
            <person name="Ohji S."/>
            <person name="Ichikawa N."/>
        </authorList>
    </citation>
    <scope>NUCLEOTIDE SEQUENCE [LARGE SCALE GENOMIC DNA]</scope>
    <source>
        <strain evidence="4 5">NBRC 12334</strain>
    </source>
</reference>
<dbReference type="STRING" id="54914.AV540_09350"/>
<dbReference type="SUPFAM" id="SSF46689">
    <property type="entry name" value="Homeodomain-like"/>
    <property type="match status" value="1"/>
</dbReference>
<dbReference type="Proteomes" id="UP000316882">
    <property type="component" value="Unassembled WGS sequence"/>
</dbReference>
<accession>A0A4Y3PHJ3</accession>
<evidence type="ECO:0000256" key="1">
    <source>
        <dbReference type="ARBA" id="ARBA00023125"/>
    </source>
</evidence>
<dbReference type="SUPFAM" id="SSF48498">
    <property type="entry name" value="Tetracyclin repressor-like, C-terminal domain"/>
    <property type="match status" value="1"/>
</dbReference>
<name>A0A4Y3PHJ3_BREPA</name>
<evidence type="ECO:0000259" key="3">
    <source>
        <dbReference type="PROSITE" id="PS50977"/>
    </source>
</evidence>
<protein>
    <submittedName>
        <fullName evidence="4">TetR family transcriptional regulator</fullName>
    </submittedName>
</protein>
<dbReference type="PANTHER" id="PTHR43479">
    <property type="entry name" value="ACREF/ENVCD OPERON REPRESSOR-RELATED"/>
    <property type="match status" value="1"/>
</dbReference>
<dbReference type="InterPro" id="IPR036271">
    <property type="entry name" value="Tet_transcr_reg_TetR-rel_C_sf"/>
</dbReference>
<organism evidence="4 5">
    <name type="scientific">Brevibacillus parabrevis</name>
    <dbReference type="NCBI Taxonomy" id="54914"/>
    <lineage>
        <taxon>Bacteria</taxon>
        <taxon>Bacillati</taxon>
        <taxon>Bacillota</taxon>
        <taxon>Bacilli</taxon>
        <taxon>Bacillales</taxon>
        <taxon>Paenibacillaceae</taxon>
        <taxon>Brevibacillus</taxon>
    </lineage>
</organism>